<dbReference type="AlphaFoldDB" id="A0A0V8HPZ2"/>
<dbReference type="Proteomes" id="UP000181997">
    <property type="component" value="Unassembled WGS sequence"/>
</dbReference>
<accession>A0A0V8HPZ2</accession>
<protein>
    <submittedName>
        <fullName evidence="3">Uncharacterized protein</fullName>
    </submittedName>
</protein>
<evidence type="ECO:0000313" key="3">
    <source>
        <dbReference type="EMBL" id="SCB74830.1"/>
    </source>
</evidence>
<feature type="transmembrane region" description="Helical" evidence="2">
    <location>
        <begin position="6"/>
        <end position="23"/>
    </location>
</feature>
<dbReference type="RefSeq" id="WP_058297164.1">
    <property type="nucleotide sequence ID" value="NZ_FMAU01000001.1"/>
</dbReference>
<keyword evidence="2" id="KW-1133">Transmembrane helix</keyword>
<dbReference type="EMBL" id="FMAU01000001">
    <property type="protein sequence ID" value="SCB74830.1"/>
    <property type="molecule type" value="Genomic_DNA"/>
</dbReference>
<proteinExistence type="predicted"/>
<evidence type="ECO:0000256" key="2">
    <source>
        <dbReference type="SAM" id="Phobius"/>
    </source>
</evidence>
<keyword evidence="2" id="KW-0472">Membrane</keyword>
<evidence type="ECO:0000313" key="4">
    <source>
        <dbReference type="Proteomes" id="UP000181997"/>
    </source>
</evidence>
<evidence type="ECO:0000256" key="1">
    <source>
        <dbReference type="SAM" id="MobiDB-lite"/>
    </source>
</evidence>
<gene>
    <name evidence="3" type="ORF">GA0061094_0243</name>
</gene>
<dbReference type="OrthoDB" id="2921149at2"/>
<feature type="compositionally biased region" description="Basic and acidic residues" evidence="1">
    <location>
        <begin position="39"/>
        <end position="49"/>
    </location>
</feature>
<feature type="region of interest" description="Disordered" evidence="1">
    <location>
        <begin position="39"/>
        <end position="66"/>
    </location>
</feature>
<sequence length="66" mass="7631">MMYFFIFIGVIVLYFGIRIWIGSRKMVFYGNSLKNQSRNSRDEAYEKSAQHAPQLRNNNNRGGGPA</sequence>
<keyword evidence="2" id="KW-0812">Transmembrane</keyword>
<name>A0A0V8HPZ2_9BACI</name>
<organism evidence="3 4">
    <name type="scientific">[Bacillus] enclensis</name>
    <dbReference type="NCBI Taxonomy" id="1402860"/>
    <lineage>
        <taxon>Bacteria</taxon>
        <taxon>Bacillati</taxon>
        <taxon>Bacillota</taxon>
        <taxon>Bacilli</taxon>
        <taxon>Bacillales</taxon>
        <taxon>Bacillaceae</taxon>
        <taxon>Rossellomorea</taxon>
    </lineage>
</organism>
<keyword evidence="4" id="KW-1185">Reference proteome</keyword>
<reference evidence="4" key="1">
    <citation type="submission" date="2016-08" db="EMBL/GenBank/DDBJ databases">
        <authorList>
            <person name="Varghese N."/>
            <person name="Submissions Spin"/>
        </authorList>
    </citation>
    <scope>NUCLEOTIDE SEQUENCE [LARGE SCALE GENOMIC DNA]</scope>
    <source>
        <strain evidence="4">SGD-1123</strain>
    </source>
</reference>